<protein>
    <submittedName>
        <fullName evidence="8">Cytochrome c oxidase assembly protein</fullName>
    </submittedName>
</protein>
<dbReference type="Pfam" id="PF05425">
    <property type="entry name" value="CopD"/>
    <property type="match status" value="1"/>
</dbReference>
<feature type="transmembrane region" description="Helical" evidence="6">
    <location>
        <begin position="235"/>
        <end position="256"/>
    </location>
</feature>
<proteinExistence type="predicted"/>
<evidence type="ECO:0000313" key="9">
    <source>
        <dbReference type="Proteomes" id="UP001500166"/>
    </source>
</evidence>
<keyword evidence="3 6" id="KW-0812">Transmembrane</keyword>
<feature type="transmembrane region" description="Helical" evidence="6">
    <location>
        <begin position="356"/>
        <end position="377"/>
    </location>
</feature>
<dbReference type="EMBL" id="BAAAQA010000011">
    <property type="protein sequence ID" value="GAA2113817.1"/>
    <property type="molecule type" value="Genomic_DNA"/>
</dbReference>
<evidence type="ECO:0000256" key="6">
    <source>
        <dbReference type="SAM" id="Phobius"/>
    </source>
</evidence>
<feature type="transmembrane region" description="Helical" evidence="6">
    <location>
        <begin position="453"/>
        <end position="474"/>
    </location>
</feature>
<feature type="transmembrane region" description="Helical" evidence="6">
    <location>
        <begin position="285"/>
        <end position="304"/>
    </location>
</feature>
<evidence type="ECO:0000259" key="7">
    <source>
        <dbReference type="Pfam" id="PF05425"/>
    </source>
</evidence>
<dbReference type="InterPro" id="IPR032694">
    <property type="entry name" value="CopC/D"/>
</dbReference>
<feature type="domain" description="Copper resistance protein D" evidence="7">
    <location>
        <begin position="279"/>
        <end position="377"/>
    </location>
</feature>
<evidence type="ECO:0000313" key="8">
    <source>
        <dbReference type="EMBL" id="GAA2113817.1"/>
    </source>
</evidence>
<feature type="transmembrane region" description="Helical" evidence="6">
    <location>
        <begin position="196"/>
        <end position="215"/>
    </location>
</feature>
<accession>A0ABN2XM13</accession>
<feature type="transmembrane region" description="Helical" evidence="6">
    <location>
        <begin position="486"/>
        <end position="509"/>
    </location>
</feature>
<evidence type="ECO:0000256" key="2">
    <source>
        <dbReference type="ARBA" id="ARBA00022475"/>
    </source>
</evidence>
<dbReference type="Proteomes" id="UP001500166">
    <property type="component" value="Unassembled WGS sequence"/>
</dbReference>
<feature type="transmembrane region" description="Helical" evidence="6">
    <location>
        <begin position="420"/>
        <end position="441"/>
    </location>
</feature>
<dbReference type="PANTHER" id="PTHR34820:SF4">
    <property type="entry name" value="INNER MEMBRANE PROTEIN YEBZ"/>
    <property type="match status" value="1"/>
</dbReference>
<feature type="transmembrane region" description="Helical" evidence="6">
    <location>
        <begin position="166"/>
        <end position="189"/>
    </location>
</feature>
<feature type="transmembrane region" description="Helical" evidence="6">
    <location>
        <begin position="602"/>
        <end position="628"/>
    </location>
</feature>
<evidence type="ECO:0000256" key="5">
    <source>
        <dbReference type="ARBA" id="ARBA00023136"/>
    </source>
</evidence>
<evidence type="ECO:0000256" key="4">
    <source>
        <dbReference type="ARBA" id="ARBA00022989"/>
    </source>
</evidence>
<reference evidence="8 9" key="1">
    <citation type="journal article" date="2019" name="Int. J. Syst. Evol. Microbiol.">
        <title>The Global Catalogue of Microorganisms (GCM) 10K type strain sequencing project: providing services to taxonomists for standard genome sequencing and annotation.</title>
        <authorList>
            <consortium name="The Broad Institute Genomics Platform"/>
            <consortium name="The Broad Institute Genome Sequencing Center for Infectious Disease"/>
            <person name="Wu L."/>
            <person name="Ma J."/>
        </authorList>
    </citation>
    <scope>NUCLEOTIDE SEQUENCE [LARGE SCALE GENOMIC DNA]</scope>
    <source>
        <strain evidence="8 9">JCM 15914</strain>
    </source>
</reference>
<dbReference type="InterPro" id="IPR019108">
    <property type="entry name" value="Caa3_assmbl_CtaG-rel"/>
</dbReference>
<dbReference type="Pfam" id="PF09678">
    <property type="entry name" value="Caa3_CtaG"/>
    <property type="match status" value="1"/>
</dbReference>
<keyword evidence="4 6" id="KW-1133">Transmembrane helix</keyword>
<sequence>MSTATGAKTPGRAKPQRSEIAGVGLNPWIIAVVIVAAMIGMTAALLYGGASDPRQVADPGALVRWGLPVLETVHNIAMAVVMGALLLAIGVVPRFADLTRKRPPRNSREQSVEPDHPLYSSVLRLAQAAAVVWTVSAIAVLIFTYSDVSGTGLGAGENYTQQLTHYITEIATGQAQATVVIVAAVVTTLIFGVRALLGLFCTLALSMIALVALALNGHSSGGADHMGAVNSLGLHLMGVCLWVGGLVVLAWASPLLSKESTMIAHRGEAKHRVPLLAVVLRRYSLVALGCYVLVLLSGIINAQVRIGTWEQLNSGYGHIVLAKLVLTLLLALAGFAHRQWLIPGVEDGSRSRAATLWRVIVVELVLMGLLMGIASALSRTAPPVPEEMPTDASPARLLTWYELPPEPTFSSWFATWRIDWFWAAVVAFFAIVYLWAAIKVWRRGDQWSVLRTASWLIGLLLLMYATSGGVAVYARVLFSAHMVEHMSLTMIVPLFLVSGAPVTLVLKALEPRRDGTRGPREWILRLVHSTWGKIVTHPIFAAANFAFSIVLFYFTDLFRVTLRYHVGHEFMMIHFLFTGYMFALVLIGIDPIPKRPTYPMRLVLLLATMAAHAFIGISIMSMTAVLQADWFGNMGRPWGPSALEDQELGGMLMWGIGEFPTFLLAVIVAIMWALDGTKENRRVDRQADRTDDAELKAYNEMMANLAEQDERRRR</sequence>
<keyword evidence="9" id="KW-1185">Reference proteome</keyword>
<name>A0ABN2XM13_9MICC</name>
<evidence type="ECO:0000256" key="1">
    <source>
        <dbReference type="ARBA" id="ARBA00004651"/>
    </source>
</evidence>
<organism evidence="8 9">
    <name type="scientific">Kocuria atrinae</name>
    <dbReference type="NCBI Taxonomy" id="592377"/>
    <lineage>
        <taxon>Bacteria</taxon>
        <taxon>Bacillati</taxon>
        <taxon>Actinomycetota</taxon>
        <taxon>Actinomycetes</taxon>
        <taxon>Micrococcales</taxon>
        <taxon>Micrococcaceae</taxon>
        <taxon>Kocuria</taxon>
    </lineage>
</organism>
<dbReference type="PANTHER" id="PTHR34820">
    <property type="entry name" value="INNER MEMBRANE PROTEIN YEBZ"/>
    <property type="match status" value="1"/>
</dbReference>
<comment type="subcellular location">
    <subcellularLocation>
        <location evidence="1">Cell membrane</location>
        <topology evidence="1">Multi-pass membrane protein</topology>
    </subcellularLocation>
</comment>
<feature type="transmembrane region" description="Helical" evidence="6">
    <location>
        <begin position="648"/>
        <end position="674"/>
    </location>
</feature>
<gene>
    <name evidence="8" type="ORF">GCM10009824_10670</name>
</gene>
<feature type="transmembrane region" description="Helical" evidence="6">
    <location>
        <begin position="316"/>
        <end position="335"/>
    </location>
</feature>
<feature type="transmembrane region" description="Helical" evidence="6">
    <location>
        <begin position="570"/>
        <end position="590"/>
    </location>
</feature>
<keyword evidence="5 6" id="KW-0472">Membrane</keyword>
<comment type="caution">
    <text evidence="8">The sequence shown here is derived from an EMBL/GenBank/DDBJ whole genome shotgun (WGS) entry which is preliminary data.</text>
</comment>
<feature type="transmembrane region" description="Helical" evidence="6">
    <location>
        <begin position="20"/>
        <end position="47"/>
    </location>
</feature>
<feature type="transmembrane region" description="Helical" evidence="6">
    <location>
        <begin position="76"/>
        <end position="96"/>
    </location>
</feature>
<evidence type="ECO:0000256" key="3">
    <source>
        <dbReference type="ARBA" id="ARBA00022692"/>
    </source>
</evidence>
<feature type="transmembrane region" description="Helical" evidence="6">
    <location>
        <begin position="125"/>
        <end position="146"/>
    </location>
</feature>
<keyword evidence="2" id="KW-1003">Cell membrane</keyword>
<dbReference type="RefSeq" id="WP_344223981.1">
    <property type="nucleotide sequence ID" value="NZ_BAAAQA010000011.1"/>
</dbReference>
<dbReference type="InterPro" id="IPR008457">
    <property type="entry name" value="Cu-R_CopD_dom"/>
</dbReference>
<feature type="transmembrane region" description="Helical" evidence="6">
    <location>
        <begin position="530"/>
        <end position="554"/>
    </location>
</feature>